<dbReference type="SMART" id="SM00042">
    <property type="entry name" value="CUB"/>
    <property type="match status" value="4"/>
</dbReference>
<evidence type="ECO:0000256" key="2">
    <source>
        <dbReference type="ARBA" id="ARBA00023157"/>
    </source>
</evidence>
<feature type="domain" description="CUB" evidence="6">
    <location>
        <begin position="244"/>
        <end position="360"/>
    </location>
</feature>
<keyword evidence="2" id="KW-1015">Disulfide bond</keyword>
<dbReference type="CDD" id="cd00041">
    <property type="entry name" value="CUB"/>
    <property type="match status" value="4"/>
</dbReference>
<evidence type="ECO:0000313" key="8">
    <source>
        <dbReference type="Proteomes" id="UP000275408"/>
    </source>
</evidence>
<evidence type="ECO:0000259" key="6">
    <source>
        <dbReference type="PROSITE" id="PS01180"/>
    </source>
</evidence>
<dbReference type="InterPro" id="IPR000859">
    <property type="entry name" value="CUB_dom"/>
</dbReference>
<feature type="chain" id="PRO_5018008378" description="CUB domain-containing protein" evidence="5">
    <location>
        <begin position="23"/>
        <end position="561"/>
    </location>
</feature>
<dbReference type="PROSITE" id="PS01180">
    <property type="entry name" value="CUB"/>
    <property type="match status" value="4"/>
</dbReference>
<dbReference type="PANTHER" id="PTHR24251">
    <property type="entry name" value="OVOCHYMASE-RELATED"/>
    <property type="match status" value="1"/>
</dbReference>
<feature type="domain" description="CUB" evidence="6">
    <location>
        <begin position="1"/>
        <end position="108"/>
    </location>
</feature>
<dbReference type="AlphaFoldDB" id="A0A3M6TJR7"/>
<comment type="caution">
    <text evidence="3">Lacks conserved residue(s) required for the propagation of feature annotation.</text>
</comment>
<keyword evidence="4" id="KW-1133">Transmembrane helix</keyword>
<reference evidence="7 8" key="1">
    <citation type="journal article" date="2018" name="Sci. Rep.">
        <title>Comparative analysis of the Pocillopora damicornis genome highlights role of immune system in coral evolution.</title>
        <authorList>
            <person name="Cunning R."/>
            <person name="Bay R.A."/>
            <person name="Gillette P."/>
            <person name="Baker A.C."/>
            <person name="Traylor-Knowles N."/>
        </authorList>
    </citation>
    <scope>NUCLEOTIDE SEQUENCE [LARGE SCALE GENOMIC DNA]</scope>
    <source>
        <strain evidence="7">RSMAS</strain>
        <tissue evidence="7">Whole animal</tissue>
    </source>
</reference>
<evidence type="ECO:0000313" key="7">
    <source>
        <dbReference type="EMBL" id="RMX41518.1"/>
    </source>
</evidence>
<protein>
    <recommendedName>
        <fullName evidence="6">CUB domain-containing protein</fullName>
    </recommendedName>
</protein>
<feature type="domain" description="CUB" evidence="6">
    <location>
        <begin position="367"/>
        <end position="486"/>
    </location>
</feature>
<evidence type="ECO:0000256" key="3">
    <source>
        <dbReference type="PROSITE-ProRule" id="PRU00059"/>
    </source>
</evidence>
<evidence type="ECO:0000256" key="5">
    <source>
        <dbReference type="SAM" id="SignalP"/>
    </source>
</evidence>
<dbReference type="Gene3D" id="2.60.120.290">
    <property type="entry name" value="Spermadhesin, CUB domain"/>
    <property type="match status" value="4"/>
</dbReference>
<keyword evidence="8" id="KW-1185">Reference proteome</keyword>
<dbReference type="PANTHER" id="PTHR24251:SF30">
    <property type="entry name" value="MEMBRANE FRIZZLED-RELATED PROTEIN"/>
    <property type="match status" value="1"/>
</dbReference>
<feature type="transmembrane region" description="Helical" evidence="4">
    <location>
        <begin position="522"/>
        <end position="543"/>
    </location>
</feature>
<evidence type="ECO:0000256" key="4">
    <source>
        <dbReference type="SAM" id="Phobius"/>
    </source>
</evidence>
<evidence type="ECO:0000256" key="1">
    <source>
        <dbReference type="ARBA" id="ARBA00022737"/>
    </source>
</evidence>
<dbReference type="STRING" id="46731.A0A3M6TJR7"/>
<organism evidence="7 8">
    <name type="scientific">Pocillopora damicornis</name>
    <name type="common">Cauliflower coral</name>
    <name type="synonym">Millepora damicornis</name>
    <dbReference type="NCBI Taxonomy" id="46731"/>
    <lineage>
        <taxon>Eukaryota</taxon>
        <taxon>Metazoa</taxon>
        <taxon>Cnidaria</taxon>
        <taxon>Anthozoa</taxon>
        <taxon>Hexacorallia</taxon>
        <taxon>Scleractinia</taxon>
        <taxon>Astrocoeniina</taxon>
        <taxon>Pocilloporidae</taxon>
        <taxon>Pocillopora</taxon>
    </lineage>
</organism>
<dbReference type="EMBL" id="RCHS01003480">
    <property type="protein sequence ID" value="RMX41518.1"/>
    <property type="molecule type" value="Genomic_DNA"/>
</dbReference>
<keyword evidence="4" id="KW-0472">Membrane</keyword>
<accession>A0A3M6TJR7</accession>
<keyword evidence="1" id="KW-0677">Repeat</keyword>
<keyword evidence="4" id="KW-0812">Transmembrane</keyword>
<feature type="domain" description="CUB" evidence="6">
    <location>
        <begin position="116"/>
        <end position="236"/>
    </location>
</feature>
<dbReference type="InterPro" id="IPR035914">
    <property type="entry name" value="Sperma_CUB_dom_sf"/>
</dbReference>
<dbReference type="OrthoDB" id="6022136at2759"/>
<proteinExistence type="predicted"/>
<dbReference type="Pfam" id="PF00431">
    <property type="entry name" value="CUB"/>
    <property type="match status" value="4"/>
</dbReference>
<dbReference type="SUPFAM" id="SSF49854">
    <property type="entry name" value="Spermadhesin, CUB domain"/>
    <property type="match status" value="4"/>
</dbReference>
<keyword evidence="5" id="KW-0732">Signal</keyword>
<comment type="caution">
    <text evidence="7">The sequence shown here is derived from an EMBL/GenBank/DDBJ whole genome shotgun (WGS) entry which is preliminary data.</text>
</comment>
<feature type="signal peptide" evidence="5">
    <location>
        <begin position="1"/>
        <end position="22"/>
    </location>
</feature>
<name>A0A3M6TJR7_POCDA</name>
<gene>
    <name evidence="7" type="ORF">pdam_00013086</name>
</gene>
<sequence>MISTWILITFCVASLTLVTSDADKIVMFTFTNFVLSECSASPCSNSSSDSCSYVELYDGGSTSSPSLGRFCQGSSWKEPQLSTRNQMFVMFHPGKKVDRGFEAKYESTMAGACSPIGETINATSGHISSPNFPDNYDTSRICTWNITVPGGKIIKLTFLSFTLVAGENDDCAGAAADSARVFITNVASHGGNPDDFKICGQKLPPPVYSEGNFIQVRFESRTGLVDKGFNATFEAIDGDLLFPADLILDETSGSFSSPFNPRNYPFNQTCSWKIMGKQGYRVELTIPDYNLQGCNGTACLCDYLEVQNSFSDKALPGKLCGTPRFTPLKFYSLNESLRVVFVSDDTKMDYDGFGATYKLLNYSPPICPKEAIPLSGSGKISSTNYPKSNYTASINCTWNITAPADKIVKFTFTDFVLSECSVSSCSNSCSYVELYDGGSISSPLLRQFCQGSTWNQPQFSSGNQMFVMFHPGETVNRGFEAEYSVSFPGPAISTSQPATTFVLKIANESGERSTSKKSLPPGAVTGIALAAAIFVPLIIIRVYHYHRHVRTHPLPNEDKEN</sequence>
<dbReference type="Proteomes" id="UP000275408">
    <property type="component" value="Unassembled WGS sequence"/>
</dbReference>